<dbReference type="EMBL" id="FPLD01000025">
    <property type="protein sequence ID" value="SGY86873.1"/>
    <property type="molecule type" value="Genomic_DNA"/>
</dbReference>
<feature type="domain" description="TonB-dependent receptor-like beta-barrel" evidence="11">
    <location>
        <begin position="260"/>
        <end position="675"/>
    </location>
</feature>
<dbReference type="Pfam" id="PF07715">
    <property type="entry name" value="Plug"/>
    <property type="match status" value="1"/>
</dbReference>
<evidence type="ECO:0000313" key="14">
    <source>
        <dbReference type="EMBL" id="SGZ03976.1"/>
    </source>
</evidence>
<dbReference type="InterPro" id="IPR036942">
    <property type="entry name" value="Beta-barrel_TonB_sf"/>
</dbReference>
<evidence type="ECO:0000259" key="11">
    <source>
        <dbReference type="Pfam" id="PF00593"/>
    </source>
</evidence>
<organism evidence="13 16">
    <name type="scientific">Moritella viscosa</name>
    <dbReference type="NCBI Taxonomy" id="80854"/>
    <lineage>
        <taxon>Bacteria</taxon>
        <taxon>Pseudomonadati</taxon>
        <taxon>Pseudomonadota</taxon>
        <taxon>Gammaproteobacteria</taxon>
        <taxon>Alteromonadales</taxon>
        <taxon>Moritellaceae</taxon>
        <taxon>Moritella</taxon>
    </lineage>
</organism>
<gene>
    <name evidence="14" type="ORF">MT2528_4720</name>
    <name evidence="13" type="ORF">NVI5450_0673</name>
</gene>
<dbReference type="CDD" id="cd01347">
    <property type="entry name" value="ligand_gated_channel"/>
    <property type="match status" value="1"/>
</dbReference>
<evidence type="ECO:0000259" key="12">
    <source>
        <dbReference type="Pfam" id="PF07715"/>
    </source>
</evidence>
<evidence type="ECO:0000256" key="9">
    <source>
        <dbReference type="RuleBase" id="RU003357"/>
    </source>
</evidence>
<evidence type="ECO:0000256" key="4">
    <source>
        <dbReference type="ARBA" id="ARBA00022692"/>
    </source>
</evidence>
<evidence type="ECO:0000313" key="15">
    <source>
        <dbReference type="Proteomes" id="UP000182660"/>
    </source>
</evidence>
<sequence length="710" mass="78156">MLVNNTPFKLNVIVISLLMSQQVLAEASITQQKENLGYTVITATRNPEKNLTLPNSVTIVDREQIENLSSNATSLGEILAKTVPGMATSSQSMSNYSQTIRGRKIQVLIDGVPQSGSLRGSSRDLANISPDMVERVEILRGPTGIYGQGAAGGVINIITRRASSEALTFTTKVSTHAQSENFSKSASADIFQQISAASGDTSYIASAKYASTGLFYDAEGDAIPVSPHGQGGVSDSEDYDLYGKIDHYLDDNQSIELSVITSRLTQENNYHTVSGLYGKDKAILADGPEKNALGQESESWSVNSKYHHDDLMGSQLTLQAYAQSSKARNKYNTKNKAQSVTDSDKLGLRLTVNTEFEKFVNGSVFWGADLAQEKAGQYMTDGRLWSPNLEQQTISPFANVRLQLTDSWILRFGARYDLFDLDIDTFQVNFGKNKGDTVTGGDLSYSATTYNAGLTYLLSDSNSVYVSYSEGFSLPDVGRILRDGGASSVELLDPEPIRVKNYEVGSKSQWKHLDANIAVFYNTSDLGLRFVGDANDTNFSPKREPEKIYGIELALNYNISNDWNTGGTFSWQEGKSAPKGNSDYDDYLTGERIPPTKITAFISNQTSESWYNQLDILYSGNRDKFADNNTAADVDPSDKVKRQYAEGKVESFTIVDFVSRYNLPVGQVSFSVANLFNQDYYTAESQFRNRNAQYAKGIGRVFGLAYSLDW</sequence>
<keyword evidence="7 8" id="KW-0998">Cell outer membrane</keyword>
<dbReference type="Gene3D" id="2.40.170.20">
    <property type="entry name" value="TonB-dependent receptor, beta-barrel domain"/>
    <property type="match status" value="1"/>
</dbReference>
<dbReference type="GeneID" id="61298164"/>
<dbReference type="InterPro" id="IPR039426">
    <property type="entry name" value="TonB-dep_rcpt-like"/>
</dbReference>
<dbReference type="GO" id="GO:0015344">
    <property type="term" value="F:siderophore uptake transmembrane transporter activity"/>
    <property type="evidence" value="ECO:0007669"/>
    <property type="project" value="TreeGrafter"/>
</dbReference>
<dbReference type="InterPro" id="IPR000531">
    <property type="entry name" value="Beta-barrel_TonB"/>
</dbReference>
<dbReference type="PANTHER" id="PTHR30069">
    <property type="entry name" value="TONB-DEPENDENT OUTER MEMBRANE RECEPTOR"/>
    <property type="match status" value="1"/>
</dbReference>
<dbReference type="PROSITE" id="PS52016">
    <property type="entry name" value="TONB_DEPENDENT_REC_3"/>
    <property type="match status" value="1"/>
</dbReference>
<dbReference type="RefSeq" id="WP_045109486.1">
    <property type="nucleotide sequence ID" value="NZ_CAWQZC010000047.1"/>
</dbReference>
<evidence type="ECO:0000256" key="8">
    <source>
        <dbReference type="PROSITE-ProRule" id="PRU01360"/>
    </source>
</evidence>
<evidence type="ECO:0000256" key="6">
    <source>
        <dbReference type="ARBA" id="ARBA00023136"/>
    </source>
</evidence>
<feature type="signal peptide" evidence="10">
    <location>
        <begin position="1"/>
        <end position="25"/>
    </location>
</feature>
<feature type="domain" description="TonB-dependent receptor plug" evidence="12">
    <location>
        <begin position="52"/>
        <end position="154"/>
    </location>
</feature>
<dbReference type="GO" id="GO:0044718">
    <property type="term" value="P:siderophore transmembrane transport"/>
    <property type="evidence" value="ECO:0007669"/>
    <property type="project" value="TreeGrafter"/>
</dbReference>
<dbReference type="OrthoDB" id="8670144at2"/>
<evidence type="ECO:0000256" key="1">
    <source>
        <dbReference type="ARBA" id="ARBA00004571"/>
    </source>
</evidence>
<reference evidence="14 15" key="1">
    <citation type="submission" date="2016-11" db="EMBL/GenBank/DDBJ databases">
        <authorList>
            <person name="Klemetsen T."/>
        </authorList>
    </citation>
    <scope>NUCLEOTIDE SEQUENCE [LARGE SCALE GENOMIC DNA]</scope>
    <source>
        <strain evidence="14">MT 2528</strain>
    </source>
</reference>
<feature type="chain" id="PRO_5010271650" evidence="10">
    <location>
        <begin position="26"/>
        <end position="710"/>
    </location>
</feature>
<dbReference type="Proteomes" id="UP000182660">
    <property type="component" value="Unassembled WGS sequence"/>
</dbReference>
<keyword evidence="15" id="KW-1185">Reference proteome</keyword>
<name>A0A1L0AHQ2_9GAMM</name>
<evidence type="ECO:0000313" key="16">
    <source>
        <dbReference type="Proteomes" id="UP000183794"/>
    </source>
</evidence>
<dbReference type="InterPro" id="IPR012910">
    <property type="entry name" value="Plug_dom"/>
</dbReference>
<evidence type="ECO:0000256" key="5">
    <source>
        <dbReference type="ARBA" id="ARBA00023077"/>
    </source>
</evidence>
<keyword evidence="2 8" id="KW-0813">Transport</keyword>
<dbReference type="Proteomes" id="UP000183794">
    <property type="component" value="Unassembled WGS sequence"/>
</dbReference>
<reference evidence="13 16" key="2">
    <citation type="submission" date="2016-11" db="EMBL/GenBank/DDBJ databases">
        <authorList>
            <person name="Jaros S."/>
            <person name="Januszkiewicz K."/>
            <person name="Wedrychowicz H."/>
        </authorList>
    </citation>
    <scope>NUCLEOTIDE SEQUENCE [LARGE SCALE GENOMIC DNA]</scope>
    <source>
        <strain evidence="13">NVI 5450</strain>
    </source>
</reference>
<comment type="subcellular location">
    <subcellularLocation>
        <location evidence="1 8">Cell outer membrane</location>
        <topology evidence="1 8">Multi-pass membrane protein</topology>
    </subcellularLocation>
</comment>
<evidence type="ECO:0000313" key="13">
    <source>
        <dbReference type="EMBL" id="SGY86873.1"/>
    </source>
</evidence>
<dbReference type="PANTHER" id="PTHR30069:SF42">
    <property type="entry name" value="FERRIC AEROBACTIN RECEPTOR"/>
    <property type="match status" value="1"/>
</dbReference>
<evidence type="ECO:0000256" key="3">
    <source>
        <dbReference type="ARBA" id="ARBA00022452"/>
    </source>
</evidence>
<keyword evidence="4 8" id="KW-0812">Transmembrane</keyword>
<accession>A0A1L0AHQ2</accession>
<evidence type="ECO:0000256" key="10">
    <source>
        <dbReference type="SAM" id="SignalP"/>
    </source>
</evidence>
<evidence type="ECO:0000256" key="7">
    <source>
        <dbReference type="ARBA" id="ARBA00023237"/>
    </source>
</evidence>
<keyword evidence="13" id="KW-0675">Receptor</keyword>
<dbReference type="Pfam" id="PF00593">
    <property type="entry name" value="TonB_dep_Rec_b-barrel"/>
    <property type="match status" value="1"/>
</dbReference>
<keyword evidence="6 8" id="KW-0472">Membrane</keyword>
<dbReference type="GO" id="GO:0009279">
    <property type="term" value="C:cell outer membrane"/>
    <property type="evidence" value="ECO:0007669"/>
    <property type="project" value="UniProtKB-SubCell"/>
</dbReference>
<evidence type="ECO:0000256" key="2">
    <source>
        <dbReference type="ARBA" id="ARBA00022448"/>
    </source>
</evidence>
<dbReference type="Gene3D" id="2.170.130.10">
    <property type="entry name" value="TonB-dependent receptor, plug domain"/>
    <property type="match status" value="1"/>
</dbReference>
<protein>
    <submittedName>
        <fullName evidence="13">TonB-dependent siderophore receptor</fullName>
    </submittedName>
</protein>
<comment type="similarity">
    <text evidence="8 9">Belongs to the TonB-dependent receptor family.</text>
</comment>
<dbReference type="InterPro" id="IPR037066">
    <property type="entry name" value="Plug_dom_sf"/>
</dbReference>
<dbReference type="AlphaFoldDB" id="A0A1L0AHQ2"/>
<keyword evidence="3 8" id="KW-1134">Transmembrane beta strand</keyword>
<keyword evidence="5 9" id="KW-0798">TonB box</keyword>
<keyword evidence="10" id="KW-0732">Signal</keyword>
<dbReference type="EMBL" id="FPLJ01000145">
    <property type="protein sequence ID" value="SGZ03976.1"/>
    <property type="molecule type" value="Genomic_DNA"/>
</dbReference>
<dbReference type="SUPFAM" id="SSF56935">
    <property type="entry name" value="Porins"/>
    <property type="match status" value="1"/>
</dbReference>
<proteinExistence type="inferred from homology"/>